<dbReference type="InterPro" id="IPR050271">
    <property type="entry name" value="UDP-glycosyltransferase"/>
</dbReference>
<dbReference type="Proteomes" id="UP001201812">
    <property type="component" value="Unassembled WGS sequence"/>
</dbReference>
<name>A0AAD4N6J3_9BILA</name>
<dbReference type="CDD" id="cd03784">
    <property type="entry name" value="GT1_Gtf-like"/>
    <property type="match status" value="1"/>
</dbReference>
<keyword evidence="3" id="KW-0328">Glycosyltransferase</keyword>
<sequence length="393" mass="45584">MFFGQNWVSKPQMFGYEPRDSDDVFDAKIFSTRLLNVLHHVGELLSMKIVDKFIIPKQVSITTGRSDFAFGRFYSDSSLQFTDSIEYLGLPMAQGTELRTTGAHCDVGSKLLKEYLDFVEEPKSKGTIYVAFGTMIPWDYAPEEIKTAFFDAFDELHDYRVIFSYKGKIPHRPIPPHLKLTKVFLTHSGLKSVKESLCTRTPMLTMPMFAEQTYNAKLVLGYGIGGTLNKYHITKQALLAALKGVLENPKYGERVGKLYDIFLDRPIPDLDEAEFYVTRVIRSKNQPLFFRRKARLPHRDSGCPIWPELGRVVITNRLQWDQLVKEANQHCQRHDRHLQPCLHTFRCRMHRSRREKILELFYQCAFKTLSNKSFLQTRCLSITRLSKILVLKQ</sequence>
<keyword evidence="4 6" id="KW-0808">Transferase</keyword>
<dbReference type="Pfam" id="PF00201">
    <property type="entry name" value="UDPGT"/>
    <property type="match status" value="1"/>
</dbReference>
<organism evidence="6 7">
    <name type="scientific">Ditylenchus destructor</name>
    <dbReference type="NCBI Taxonomy" id="166010"/>
    <lineage>
        <taxon>Eukaryota</taxon>
        <taxon>Metazoa</taxon>
        <taxon>Ecdysozoa</taxon>
        <taxon>Nematoda</taxon>
        <taxon>Chromadorea</taxon>
        <taxon>Rhabditida</taxon>
        <taxon>Tylenchina</taxon>
        <taxon>Tylenchomorpha</taxon>
        <taxon>Sphaerularioidea</taxon>
        <taxon>Anguinidae</taxon>
        <taxon>Anguininae</taxon>
        <taxon>Ditylenchus</taxon>
    </lineage>
</organism>
<dbReference type="EC" id="2.4.1.17" evidence="2"/>
<keyword evidence="7" id="KW-1185">Reference proteome</keyword>
<dbReference type="PANTHER" id="PTHR48043:SF145">
    <property type="entry name" value="FI06409P-RELATED"/>
    <property type="match status" value="1"/>
</dbReference>
<dbReference type="Gene3D" id="3.40.50.2000">
    <property type="entry name" value="Glycogen Phosphorylase B"/>
    <property type="match status" value="1"/>
</dbReference>
<evidence type="ECO:0000313" key="7">
    <source>
        <dbReference type="Proteomes" id="UP001201812"/>
    </source>
</evidence>
<evidence type="ECO:0000256" key="1">
    <source>
        <dbReference type="ARBA" id="ARBA00009995"/>
    </source>
</evidence>
<accession>A0AAD4N6J3</accession>
<dbReference type="EMBL" id="JAKKPZ010000007">
    <property type="protein sequence ID" value="KAI1718937.1"/>
    <property type="molecule type" value="Genomic_DNA"/>
</dbReference>
<dbReference type="InterPro" id="IPR002213">
    <property type="entry name" value="UDP_glucos_trans"/>
</dbReference>
<dbReference type="PANTHER" id="PTHR48043">
    <property type="entry name" value="EG:EG0003.4 PROTEIN-RELATED"/>
    <property type="match status" value="1"/>
</dbReference>
<dbReference type="GO" id="GO:0015020">
    <property type="term" value="F:glucuronosyltransferase activity"/>
    <property type="evidence" value="ECO:0007669"/>
    <property type="project" value="UniProtKB-EC"/>
</dbReference>
<evidence type="ECO:0000256" key="4">
    <source>
        <dbReference type="ARBA" id="ARBA00022679"/>
    </source>
</evidence>
<proteinExistence type="inferred from homology"/>
<evidence type="ECO:0000313" key="6">
    <source>
        <dbReference type="EMBL" id="KAI1718937.1"/>
    </source>
</evidence>
<evidence type="ECO:0000256" key="5">
    <source>
        <dbReference type="ARBA" id="ARBA00047475"/>
    </source>
</evidence>
<comment type="similarity">
    <text evidence="1">Belongs to the UDP-glycosyltransferase family.</text>
</comment>
<evidence type="ECO:0000256" key="2">
    <source>
        <dbReference type="ARBA" id="ARBA00012544"/>
    </source>
</evidence>
<comment type="catalytic activity">
    <reaction evidence="5">
        <text>glucuronate acceptor + UDP-alpha-D-glucuronate = acceptor beta-D-glucuronoside + UDP + H(+)</text>
        <dbReference type="Rhea" id="RHEA:21032"/>
        <dbReference type="ChEBI" id="CHEBI:15378"/>
        <dbReference type="ChEBI" id="CHEBI:58052"/>
        <dbReference type="ChEBI" id="CHEBI:58223"/>
        <dbReference type="ChEBI" id="CHEBI:132367"/>
        <dbReference type="ChEBI" id="CHEBI:132368"/>
        <dbReference type="EC" id="2.4.1.17"/>
    </reaction>
</comment>
<evidence type="ECO:0000256" key="3">
    <source>
        <dbReference type="ARBA" id="ARBA00022676"/>
    </source>
</evidence>
<dbReference type="AlphaFoldDB" id="A0AAD4N6J3"/>
<protein>
    <recommendedName>
        <fullName evidence="2">glucuronosyltransferase</fullName>
        <ecNumber evidence="2">2.4.1.17</ecNumber>
    </recommendedName>
</protein>
<reference evidence="6" key="1">
    <citation type="submission" date="2022-01" db="EMBL/GenBank/DDBJ databases">
        <title>Genome Sequence Resource for Two Populations of Ditylenchus destructor, the Migratory Endoparasitic Phytonematode.</title>
        <authorList>
            <person name="Zhang H."/>
            <person name="Lin R."/>
            <person name="Xie B."/>
        </authorList>
    </citation>
    <scope>NUCLEOTIDE SEQUENCE</scope>
    <source>
        <strain evidence="6">BazhouSP</strain>
    </source>
</reference>
<gene>
    <name evidence="6" type="ORF">DdX_06051</name>
</gene>
<dbReference type="SUPFAM" id="SSF53756">
    <property type="entry name" value="UDP-Glycosyltransferase/glycogen phosphorylase"/>
    <property type="match status" value="1"/>
</dbReference>
<comment type="caution">
    <text evidence="6">The sequence shown here is derived from an EMBL/GenBank/DDBJ whole genome shotgun (WGS) entry which is preliminary data.</text>
</comment>